<feature type="region of interest" description="Disordered" evidence="1">
    <location>
        <begin position="23"/>
        <end position="62"/>
    </location>
</feature>
<evidence type="ECO:0008006" key="5">
    <source>
        <dbReference type="Google" id="ProtNLM"/>
    </source>
</evidence>
<comment type="caution">
    <text evidence="3">The sequence shown here is derived from an EMBL/GenBank/DDBJ whole genome shotgun (WGS) entry which is preliminary data.</text>
</comment>
<evidence type="ECO:0000256" key="2">
    <source>
        <dbReference type="SAM" id="SignalP"/>
    </source>
</evidence>
<dbReference type="Proteomes" id="UP000642284">
    <property type="component" value="Unassembled WGS sequence"/>
</dbReference>
<gene>
    <name evidence="3" type="ORF">H9Y04_34405</name>
</gene>
<evidence type="ECO:0000256" key="1">
    <source>
        <dbReference type="SAM" id="MobiDB-lite"/>
    </source>
</evidence>
<feature type="compositionally biased region" description="Basic and acidic residues" evidence="1">
    <location>
        <begin position="44"/>
        <end position="62"/>
    </location>
</feature>
<feature type="chain" id="PRO_5046383377" description="Secreted protein" evidence="2">
    <location>
        <begin position="23"/>
        <end position="192"/>
    </location>
</feature>
<feature type="signal peptide" evidence="2">
    <location>
        <begin position="1"/>
        <end position="22"/>
    </location>
</feature>
<dbReference type="EMBL" id="JACTVJ010000020">
    <property type="protein sequence ID" value="MBC9717636.1"/>
    <property type="molecule type" value="Genomic_DNA"/>
</dbReference>
<dbReference type="RefSeq" id="WP_187818076.1">
    <property type="nucleotide sequence ID" value="NZ_JACTVJ010000020.1"/>
</dbReference>
<reference evidence="3 4" key="1">
    <citation type="submission" date="2020-08" db="EMBL/GenBank/DDBJ databases">
        <title>Genemic of Streptomyces polyaspartic.</title>
        <authorList>
            <person name="Liu W."/>
        </authorList>
    </citation>
    <scope>NUCLEOTIDE SEQUENCE [LARGE SCALE GENOMIC DNA]</scope>
    <source>
        <strain evidence="3 4">TRM66268-LWL</strain>
    </source>
</reference>
<evidence type="ECO:0000313" key="4">
    <source>
        <dbReference type="Proteomes" id="UP000642284"/>
    </source>
</evidence>
<name>A0ABR7SQ57_9ACTN</name>
<protein>
    <recommendedName>
        <fullName evidence="5">Secreted protein</fullName>
    </recommendedName>
</protein>
<accession>A0ABR7SQ57</accession>
<keyword evidence="2" id="KW-0732">Signal</keyword>
<dbReference type="PROSITE" id="PS51257">
    <property type="entry name" value="PROKAR_LIPOPROTEIN"/>
    <property type="match status" value="1"/>
</dbReference>
<sequence length="192" mass="19832">MRVRRALTAVAITSGLVLGVAACGGDGGGNEDKPSSESSPAKSNDSDKAKDKPQAPAEEKVLAETTAGKGMKITITSAVREEGGFLTVSGKVTNGGSDRYVPIAWNGDEKELQGNGASMAGATLVDEGGKKRYFILRDTEGGCLCTQFKGGFDPGEERPFFAQFPSPPDSATSVAFQIADAPPATIEISEGE</sequence>
<organism evidence="3 4">
    <name type="scientific">Streptomyces polyasparticus</name>
    <dbReference type="NCBI Taxonomy" id="2767826"/>
    <lineage>
        <taxon>Bacteria</taxon>
        <taxon>Bacillati</taxon>
        <taxon>Actinomycetota</taxon>
        <taxon>Actinomycetes</taxon>
        <taxon>Kitasatosporales</taxon>
        <taxon>Streptomycetaceae</taxon>
        <taxon>Streptomyces</taxon>
    </lineage>
</organism>
<proteinExistence type="predicted"/>
<keyword evidence="4" id="KW-1185">Reference proteome</keyword>
<evidence type="ECO:0000313" key="3">
    <source>
        <dbReference type="EMBL" id="MBC9717636.1"/>
    </source>
</evidence>